<evidence type="ECO:0000313" key="3">
    <source>
        <dbReference type="Proteomes" id="UP000811609"/>
    </source>
</evidence>
<accession>A0A8T1NR36</accession>
<evidence type="ECO:0008006" key="4">
    <source>
        <dbReference type="Google" id="ProtNLM"/>
    </source>
</evidence>
<gene>
    <name evidence="2" type="ORF">CIPAW_13G137800</name>
</gene>
<feature type="signal peptide" evidence="1">
    <location>
        <begin position="1"/>
        <end position="18"/>
    </location>
</feature>
<organism evidence="2 3">
    <name type="scientific">Carya illinoinensis</name>
    <name type="common">Pecan</name>
    <dbReference type="NCBI Taxonomy" id="32201"/>
    <lineage>
        <taxon>Eukaryota</taxon>
        <taxon>Viridiplantae</taxon>
        <taxon>Streptophyta</taxon>
        <taxon>Embryophyta</taxon>
        <taxon>Tracheophyta</taxon>
        <taxon>Spermatophyta</taxon>
        <taxon>Magnoliopsida</taxon>
        <taxon>eudicotyledons</taxon>
        <taxon>Gunneridae</taxon>
        <taxon>Pentapetalae</taxon>
        <taxon>rosids</taxon>
        <taxon>fabids</taxon>
        <taxon>Fagales</taxon>
        <taxon>Juglandaceae</taxon>
        <taxon>Carya</taxon>
    </lineage>
</organism>
<protein>
    <recommendedName>
        <fullName evidence="4">Secreted protein</fullName>
    </recommendedName>
</protein>
<evidence type="ECO:0000313" key="2">
    <source>
        <dbReference type="EMBL" id="KAG6632131.1"/>
    </source>
</evidence>
<dbReference type="Proteomes" id="UP000811609">
    <property type="component" value="Chromosome 13"/>
</dbReference>
<keyword evidence="1" id="KW-0732">Signal</keyword>
<reference evidence="2" key="1">
    <citation type="submission" date="2020-12" db="EMBL/GenBank/DDBJ databases">
        <title>WGS assembly of Carya illinoinensis cv. Pawnee.</title>
        <authorList>
            <person name="Platts A."/>
            <person name="Shu S."/>
            <person name="Wright S."/>
            <person name="Barry K."/>
            <person name="Edger P."/>
            <person name="Pires J.C."/>
            <person name="Schmutz J."/>
        </authorList>
    </citation>
    <scope>NUCLEOTIDE SEQUENCE</scope>
    <source>
        <tissue evidence="2">Leaf</tissue>
    </source>
</reference>
<dbReference type="EMBL" id="CM031821">
    <property type="protein sequence ID" value="KAG6632131.1"/>
    <property type="molecule type" value="Genomic_DNA"/>
</dbReference>
<evidence type="ECO:0000256" key="1">
    <source>
        <dbReference type="SAM" id="SignalP"/>
    </source>
</evidence>
<comment type="caution">
    <text evidence="2">The sequence shown here is derived from an EMBL/GenBank/DDBJ whole genome shotgun (WGS) entry which is preliminary data.</text>
</comment>
<feature type="chain" id="PRO_5035783146" description="Secreted protein" evidence="1">
    <location>
        <begin position="19"/>
        <end position="61"/>
    </location>
</feature>
<name>A0A8T1NR36_CARIL</name>
<proteinExistence type="predicted"/>
<sequence>MKLVGVLGLHGFVCFCCGSEILSQAELVSSNRHSNRACEELSFMPPEQTYTPQMSPSLNNC</sequence>
<dbReference type="AlphaFoldDB" id="A0A8T1NR36"/>
<keyword evidence="3" id="KW-1185">Reference proteome</keyword>